<organism evidence="2">
    <name type="scientific">bioreactor metagenome</name>
    <dbReference type="NCBI Taxonomy" id="1076179"/>
    <lineage>
        <taxon>unclassified sequences</taxon>
        <taxon>metagenomes</taxon>
        <taxon>ecological metagenomes</taxon>
    </lineage>
</organism>
<evidence type="ECO:0000256" key="1">
    <source>
        <dbReference type="SAM" id="Phobius"/>
    </source>
</evidence>
<dbReference type="AlphaFoldDB" id="A0A645GBG3"/>
<feature type="transmembrane region" description="Helical" evidence="1">
    <location>
        <begin position="30"/>
        <end position="52"/>
    </location>
</feature>
<reference evidence="2" key="1">
    <citation type="submission" date="2019-08" db="EMBL/GenBank/DDBJ databases">
        <authorList>
            <person name="Kucharzyk K."/>
            <person name="Murdoch R.W."/>
            <person name="Higgins S."/>
            <person name="Loffler F."/>
        </authorList>
    </citation>
    <scope>NUCLEOTIDE SEQUENCE</scope>
</reference>
<proteinExistence type="predicted"/>
<sequence>MSMVLMVAFIFLTAFVNLFMGGASSKWGLLAPIFVPMLMVAGFSPAGVQLMYRIGDSATNVISPLMNYLGVIVVFGQKYKKDFGVGNLMSMMMPISIAFLIGWTIVAVLWALAGIPIGPSTSFFI</sequence>
<protein>
    <submittedName>
        <fullName evidence="2">p-aminobenzoyl-glutamate transport protein</fullName>
    </submittedName>
</protein>
<feature type="transmembrane region" description="Helical" evidence="1">
    <location>
        <begin position="58"/>
        <end position="76"/>
    </location>
</feature>
<keyword evidence="1" id="KW-0812">Transmembrane</keyword>
<accession>A0A645GBG3</accession>
<keyword evidence="1" id="KW-1133">Transmembrane helix</keyword>
<evidence type="ECO:0000313" key="2">
    <source>
        <dbReference type="EMBL" id="MPN21223.1"/>
    </source>
</evidence>
<gene>
    <name evidence="2" type="primary">abgT_15</name>
    <name evidence="2" type="ORF">SDC9_168602</name>
</gene>
<dbReference type="GO" id="GO:1902604">
    <property type="term" value="P:p-aminobenzoyl-glutamate transmembrane transport"/>
    <property type="evidence" value="ECO:0007669"/>
    <property type="project" value="InterPro"/>
</dbReference>
<dbReference type="InterPro" id="IPR004697">
    <property type="entry name" value="AbgT"/>
</dbReference>
<dbReference type="GO" id="GO:0015558">
    <property type="term" value="F:secondary active p-aminobenzoyl-glutamate transmembrane transporter activity"/>
    <property type="evidence" value="ECO:0007669"/>
    <property type="project" value="InterPro"/>
</dbReference>
<dbReference type="EMBL" id="VSSQ01069151">
    <property type="protein sequence ID" value="MPN21223.1"/>
    <property type="molecule type" value="Genomic_DNA"/>
</dbReference>
<dbReference type="Pfam" id="PF03806">
    <property type="entry name" value="ABG_transport"/>
    <property type="match status" value="1"/>
</dbReference>
<name>A0A645GBG3_9ZZZZ</name>
<feature type="transmembrane region" description="Helical" evidence="1">
    <location>
        <begin position="97"/>
        <end position="117"/>
    </location>
</feature>
<dbReference type="PANTHER" id="PTHR30282">
    <property type="entry name" value="P-AMINOBENZOYL GLUTAMATE TRANSPORTER"/>
    <property type="match status" value="1"/>
</dbReference>
<keyword evidence="1" id="KW-0472">Membrane</keyword>
<dbReference type="PANTHER" id="PTHR30282:SF0">
    <property type="entry name" value="P-AMINOBENZOYL-GLUTAMATE TRANSPORT PROTEIN"/>
    <property type="match status" value="1"/>
</dbReference>
<comment type="caution">
    <text evidence="2">The sequence shown here is derived from an EMBL/GenBank/DDBJ whole genome shotgun (WGS) entry which is preliminary data.</text>
</comment>
<feature type="transmembrane region" description="Helical" evidence="1">
    <location>
        <begin position="6"/>
        <end position="23"/>
    </location>
</feature>